<dbReference type="GO" id="GO:0050897">
    <property type="term" value="F:cobalt ion binding"/>
    <property type="evidence" value="ECO:0007669"/>
    <property type="project" value="TreeGrafter"/>
</dbReference>
<dbReference type="PANTHER" id="PTHR38430:SF1">
    <property type="entry name" value="PROTEIN-ARGININE KINASE ACTIVATOR PROTEIN"/>
    <property type="match status" value="1"/>
</dbReference>
<evidence type="ECO:0000313" key="3">
    <source>
        <dbReference type="Proteomes" id="UP000190890"/>
    </source>
</evidence>
<dbReference type="PIRSF" id="PIRSF015034">
    <property type="entry name" value="YacH"/>
    <property type="match status" value="1"/>
</dbReference>
<comment type="caution">
    <text evidence="2">The sequence shown here is derived from an EMBL/GenBank/DDBJ whole genome shotgun (WGS) entry which is preliminary data.</text>
</comment>
<gene>
    <name evidence="2" type="ORF">CLPUN_08650</name>
</gene>
<dbReference type="SUPFAM" id="SSF46600">
    <property type="entry name" value="C-terminal UvrC-binding domain of UvrB"/>
    <property type="match status" value="1"/>
</dbReference>
<dbReference type="EMBL" id="LZZM01000053">
    <property type="protein sequence ID" value="OOM81682.1"/>
    <property type="molecule type" value="Genomic_DNA"/>
</dbReference>
<dbReference type="RefSeq" id="WP_077846134.1">
    <property type="nucleotide sequence ID" value="NZ_LZZM01000053.1"/>
</dbReference>
<reference evidence="2 3" key="1">
    <citation type="submission" date="2016-05" db="EMBL/GenBank/DDBJ databases">
        <title>Microbial solvent formation.</title>
        <authorList>
            <person name="Poehlein A."/>
            <person name="Montoya Solano J.D."/>
            <person name="Flitsch S."/>
            <person name="Krabben P."/>
            <person name="Duerre P."/>
            <person name="Daniel R."/>
        </authorList>
    </citation>
    <scope>NUCLEOTIDE SEQUENCE [LARGE SCALE GENOMIC DNA]</scope>
    <source>
        <strain evidence="2 3">DSM 2619</strain>
    </source>
</reference>
<protein>
    <submittedName>
        <fullName evidence="2">UvrB/uvrC motif protein</fullName>
    </submittedName>
</protein>
<dbReference type="InterPro" id="IPR001943">
    <property type="entry name" value="UVR_dom"/>
</dbReference>
<dbReference type="STRING" id="29367.CLPUN_08650"/>
<dbReference type="GO" id="GO:0005507">
    <property type="term" value="F:copper ion binding"/>
    <property type="evidence" value="ECO:0007669"/>
    <property type="project" value="TreeGrafter"/>
</dbReference>
<dbReference type="Pfam" id="PF02151">
    <property type="entry name" value="UVR"/>
    <property type="match status" value="1"/>
</dbReference>
<feature type="domain" description="UVR" evidence="1">
    <location>
        <begin position="137"/>
        <end position="172"/>
    </location>
</feature>
<accession>A0A1S8TVT3</accession>
<dbReference type="PROSITE" id="PS50151">
    <property type="entry name" value="UVR"/>
    <property type="match status" value="1"/>
</dbReference>
<dbReference type="Proteomes" id="UP000190890">
    <property type="component" value="Unassembled WGS sequence"/>
</dbReference>
<dbReference type="PANTHER" id="PTHR38430">
    <property type="entry name" value="PROTEIN-ARGININE KINASE ACTIVATOR PROTEIN"/>
    <property type="match status" value="1"/>
</dbReference>
<dbReference type="GO" id="GO:0008270">
    <property type="term" value="F:zinc ion binding"/>
    <property type="evidence" value="ECO:0007669"/>
    <property type="project" value="TreeGrafter"/>
</dbReference>
<evidence type="ECO:0000259" key="1">
    <source>
        <dbReference type="PROSITE" id="PS50151"/>
    </source>
</evidence>
<dbReference type="InterPro" id="IPR036876">
    <property type="entry name" value="UVR_dom_sf"/>
</dbReference>
<dbReference type="GO" id="GO:1990170">
    <property type="term" value="P:stress response to cadmium ion"/>
    <property type="evidence" value="ECO:0007669"/>
    <property type="project" value="TreeGrafter"/>
</dbReference>
<dbReference type="InterPro" id="IPR025542">
    <property type="entry name" value="YacH"/>
</dbReference>
<dbReference type="GO" id="GO:0046870">
    <property type="term" value="F:cadmium ion binding"/>
    <property type="evidence" value="ECO:0007669"/>
    <property type="project" value="TreeGrafter"/>
</dbReference>
<dbReference type="AlphaFoldDB" id="A0A1S8TVT3"/>
<keyword evidence="3" id="KW-1185">Reference proteome</keyword>
<dbReference type="Gene3D" id="4.10.860.10">
    <property type="entry name" value="UVR domain"/>
    <property type="match status" value="1"/>
</dbReference>
<sequence length="196" mass="22196">MLCEKCKKNEAKVNLITVINGQKHEIWLCDTCVKDISNIPFFSSISQNGNVSFQGMLTEMLSSVGNKANIDNNQVNEIVCTNCGLTYDEFKKSGKLGCADCYVAFKIVLEPRIKSLQVGIKHIGKIPSMKGEELVRRKKLKDLKAEMQKLIVTEEYEKAAFVRDEIKKLELYILESNINKEPVHVKEENCDGQFDS</sequence>
<proteinExistence type="predicted"/>
<dbReference type="GO" id="GO:1990169">
    <property type="term" value="P:stress response to copper ion"/>
    <property type="evidence" value="ECO:0007669"/>
    <property type="project" value="TreeGrafter"/>
</dbReference>
<organism evidence="2 3">
    <name type="scientific">Clostridium puniceum</name>
    <dbReference type="NCBI Taxonomy" id="29367"/>
    <lineage>
        <taxon>Bacteria</taxon>
        <taxon>Bacillati</taxon>
        <taxon>Bacillota</taxon>
        <taxon>Clostridia</taxon>
        <taxon>Eubacteriales</taxon>
        <taxon>Clostridiaceae</taxon>
        <taxon>Clostridium</taxon>
    </lineage>
</organism>
<dbReference type="OrthoDB" id="9788704at2"/>
<evidence type="ECO:0000313" key="2">
    <source>
        <dbReference type="EMBL" id="OOM81682.1"/>
    </source>
</evidence>
<name>A0A1S8TVT3_9CLOT</name>